<dbReference type="Proteomes" id="UP001159363">
    <property type="component" value="Chromosome 3"/>
</dbReference>
<protein>
    <submittedName>
        <fullName evidence="1">Uncharacterized protein</fullName>
    </submittedName>
</protein>
<name>A0ABQ9HWC5_9NEOP</name>
<comment type="caution">
    <text evidence="1">The sequence shown here is derived from an EMBL/GenBank/DDBJ whole genome shotgun (WGS) entry which is preliminary data.</text>
</comment>
<organism evidence="1 2">
    <name type="scientific">Dryococelus australis</name>
    <dbReference type="NCBI Taxonomy" id="614101"/>
    <lineage>
        <taxon>Eukaryota</taxon>
        <taxon>Metazoa</taxon>
        <taxon>Ecdysozoa</taxon>
        <taxon>Arthropoda</taxon>
        <taxon>Hexapoda</taxon>
        <taxon>Insecta</taxon>
        <taxon>Pterygota</taxon>
        <taxon>Neoptera</taxon>
        <taxon>Polyneoptera</taxon>
        <taxon>Phasmatodea</taxon>
        <taxon>Verophasmatodea</taxon>
        <taxon>Anareolatae</taxon>
        <taxon>Phasmatidae</taxon>
        <taxon>Eurycanthinae</taxon>
        <taxon>Dryococelus</taxon>
    </lineage>
</organism>
<dbReference type="EMBL" id="JARBHB010000003">
    <property type="protein sequence ID" value="KAJ8888635.1"/>
    <property type="molecule type" value="Genomic_DNA"/>
</dbReference>
<sequence>MNSLVGSRQICESDIEEVLAQYSSFLYEVVPQNHHGQATVELGFSINKQVEVENSEEKSYIAQRLNCDFLGDVGGVKELHNLRISMMLRSCTANVRHRYSSYIDEQKLAAKTAVKRKNDWDGEEI</sequence>
<keyword evidence="2" id="KW-1185">Reference proteome</keyword>
<proteinExistence type="predicted"/>
<evidence type="ECO:0000313" key="2">
    <source>
        <dbReference type="Proteomes" id="UP001159363"/>
    </source>
</evidence>
<accession>A0ABQ9HWC5</accession>
<evidence type="ECO:0000313" key="1">
    <source>
        <dbReference type="EMBL" id="KAJ8888635.1"/>
    </source>
</evidence>
<gene>
    <name evidence="1" type="ORF">PR048_008127</name>
</gene>
<reference evidence="1 2" key="1">
    <citation type="submission" date="2023-02" db="EMBL/GenBank/DDBJ databases">
        <title>LHISI_Scaffold_Assembly.</title>
        <authorList>
            <person name="Stuart O.P."/>
            <person name="Cleave R."/>
            <person name="Magrath M.J.L."/>
            <person name="Mikheyev A.S."/>
        </authorList>
    </citation>
    <scope>NUCLEOTIDE SEQUENCE [LARGE SCALE GENOMIC DNA]</scope>
    <source>
        <strain evidence="1">Daus_M_001</strain>
        <tissue evidence="1">Leg muscle</tissue>
    </source>
</reference>